<name>J3MEG8_ORYBR</name>
<dbReference type="AlphaFoldDB" id="J3MEG8"/>
<dbReference type="HOGENOM" id="CLU_3020491_0_0_1"/>
<protein>
    <submittedName>
        <fullName evidence="1">Uncharacterized protein</fullName>
    </submittedName>
</protein>
<dbReference type="Proteomes" id="UP000006038">
    <property type="component" value="Chromosome 6"/>
</dbReference>
<dbReference type="EnsemblPlants" id="OB06G24120.1">
    <property type="protein sequence ID" value="OB06G24120.1"/>
    <property type="gene ID" value="OB06G24120"/>
</dbReference>
<reference evidence="1" key="1">
    <citation type="journal article" date="2013" name="Nat. Commun.">
        <title>Whole-genome sequencing of Oryza brachyantha reveals mechanisms underlying Oryza genome evolution.</title>
        <authorList>
            <person name="Chen J."/>
            <person name="Huang Q."/>
            <person name="Gao D."/>
            <person name="Wang J."/>
            <person name="Lang Y."/>
            <person name="Liu T."/>
            <person name="Li B."/>
            <person name="Bai Z."/>
            <person name="Luis Goicoechea J."/>
            <person name="Liang C."/>
            <person name="Chen C."/>
            <person name="Zhang W."/>
            <person name="Sun S."/>
            <person name="Liao Y."/>
            <person name="Zhang X."/>
            <person name="Yang L."/>
            <person name="Song C."/>
            <person name="Wang M."/>
            <person name="Shi J."/>
            <person name="Liu G."/>
            <person name="Liu J."/>
            <person name="Zhou H."/>
            <person name="Zhou W."/>
            <person name="Yu Q."/>
            <person name="An N."/>
            <person name="Chen Y."/>
            <person name="Cai Q."/>
            <person name="Wang B."/>
            <person name="Liu B."/>
            <person name="Min J."/>
            <person name="Huang Y."/>
            <person name="Wu H."/>
            <person name="Li Z."/>
            <person name="Zhang Y."/>
            <person name="Yin Y."/>
            <person name="Song W."/>
            <person name="Jiang J."/>
            <person name="Jackson S.A."/>
            <person name="Wing R.A."/>
            <person name="Wang J."/>
            <person name="Chen M."/>
        </authorList>
    </citation>
    <scope>NUCLEOTIDE SEQUENCE [LARGE SCALE GENOMIC DNA]</scope>
    <source>
        <strain evidence="1">cv. IRGC 101232</strain>
    </source>
</reference>
<sequence>MRVKEDGRRVRRRMHGRNPKARQLYMFGPCRGTIRYSCGVCMTIGAILVSPSLGHD</sequence>
<organism evidence="1">
    <name type="scientific">Oryza brachyantha</name>
    <name type="common">malo sina</name>
    <dbReference type="NCBI Taxonomy" id="4533"/>
    <lineage>
        <taxon>Eukaryota</taxon>
        <taxon>Viridiplantae</taxon>
        <taxon>Streptophyta</taxon>
        <taxon>Embryophyta</taxon>
        <taxon>Tracheophyta</taxon>
        <taxon>Spermatophyta</taxon>
        <taxon>Magnoliopsida</taxon>
        <taxon>Liliopsida</taxon>
        <taxon>Poales</taxon>
        <taxon>Poaceae</taxon>
        <taxon>BOP clade</taxon>
        <taxon>Oryzoideae</taxon>
        <taxon>Oryzeae</taxon>
        <taxon>Oryzinae</taxon>
        <taxon>Oryza</taxon>
    </lineage>
</organism>
<reference evidence="1" key="2">
    <citation type="submission" date="2013-04" db="UniProtKB">
        <authorList>
            <consortium name="EnsemblPlants"/>
        </authorList>
    </citation>
    <scope>IDENTIFICATION</scope>
</reference>
<keyword evidence="2" id="KW-1185">Reference proteome</keyword>
<dbReference type="Gramene" id="OB06G24120.1">
    <property type="protein sequence ID" value="OB06G24120.1"/>
    <property type="gene ID" value="OB06G24120"/>
</dbReference>
<evidence type="ECO:0000313" key="2">
    <source>
        <dbReference type="Proteomes" id="UP000006038"/>
    </source>
</evidence>
<proteinExistence type="predicted"/>
<evidence type="ECO:0000313" key="1">
    <source>
        <dbReference type="EnsemblPlants" id="OB06G24120.1"/>
    </source>
</evidence>
<accession>J3MEG8</accession>